<evidence type="ECO:0000256" key="1">
    <source>
        <dbReference type="SAM" id="MobiDB-lite"/>
    </source>
</evidence>
<evidence type="ECO:0000313" key="3">
    <source>
        <dbReference type="Proteomes" id="UP001359485"/>
    </source>
</evidence>
<name>A0ABR1AI62_POLSC</name>
<dbReference type="EMBL" id="JAWJWF010000048">
    <property type="protein sequence ID" value="KAK6620043.1"/>
    <property type="molecule type" value="Genomic_DNA"/>
</dbReference>
<accession>A0ABR1AI62</accession>
<proteinExistence type="predicted"/>
<gene>
    <name evidence="2" type="ORF">RUM44_006443</name>
</gene>
<feature type="region of interest" description="Disordered" evidence="1">
    <location>
        <begin position="74"/>
        <end position="94"/>
    </location>
</feature>
<organism evidence="2 3">
    <name type="scientific">Polyplax serrata</name>
    <name type="common">Common mouse louse</name>
    <dbReference type="NCBI Taxonomy" id="468196"/>
    <lineage>
        <taxon>Eukaryota</taxon>
        <taxon>Metazoa</taxon>
        <taxon>Ecdysozoa</taxon>
        <taxon>Arthropoda</taxon>
        <taxon>Hexapoda</taxon>
        <taxon>Insecta</taxon>
        <taxon>Pterygota</taxon>
        <taxon>Neoptera</taxon>
        <taxon>Paraneoptera</taxon>
        <taxon>Psocodea</taxon>
        <taxon>Troctomorpha</taxon>
        <taxon>Phthiraptera</taxon>
        <taxon>Anoplura</taxon>
        <taxon>Polyplacidae</taxon>
        <taxon>Polyplax</taxon>
    </lineage>
</organism>
<keyword evidence="3" id="KW-1185">Reference proteome</keyword>
<comment type="caution">
    <text evidence="2">The sequence shown here is derived from an EMBL/GenBank/DDBJ whole genome shotgun (WGS) entry which is preliminary data.</text>
</comment>
<reference evidence="2 3" key="1">
    <citation type="submission" date="2023-09" db="EMBL/GenBank/DDBJ databases">
        <title>Genomes of two closely related lineages of the louse Polyplax serrata with different host specificities.</title>
        <authorList>
            <person name="Martinu J."/>
            <person name="Tarabai H."/>
            <person name="Stefka J."/>
            <person name="Hypsa V."/>
        </authorList>
    </citation>
    <scope>NUCLEOTIDE SEQUENCE [LARGE SCALE GENOMIC DNA]</scope>
    <source>
        <strain evidence="2">98ZLc_SE</strain>
    </source>
</reference>
<dbReference type="Proteomes" id="UP001359485">
    <property type="component" value="Unassembled WGS sequence"/>
</dbReference>
<evidence type="ECO:0000313" key="2">
    <source>
        <dbReference type="EMBL" id="KAK6620043.1"/>
    </source>
</evidence>
<sequence>MNFDSRRGRGNSNRNCCCFFLVPFQRELRESSKESPVENPSVPRPSRYALTKRENYEKDLINCFSSVGRSSRSPPRVAPILRSPAPEGEFDDENSTVFSETRKSLRKLGGMVMVSKVENDFGFDLVNRVRGELRKWRPGRSPRGYQKSPHHRRYHRSGLYHSDLVQVPLKILNRRV</sequence>
<protein>
    <submittedName>
        <fullName evidence="2">Uncharacterized protein</fullName>
    </submittedName>
</protein>